<dbReference type="GO" id="GO:0046872">
    <property type="term" value="F:metal ion binding"/>
    <property type="evidence" value="ECO:0007669"/>
    <property type="project" value="UniProtKB-KW"/>
</dbReference>
<keyword evidence="12" id="KW-1133">Transmembrane helix</keyword>
<keyword evidence="8" id="KW-0378">Hydrolase</keyword>
<dbReference type="Pfam" id="PF11886">
    <property type="entry name" value="TOC159_MAD"/>
    <property type="match status" value="1"/>
</dbReference>
<organism evidence="19">
    <name type="scientific">Oryza punctata</name>
    <name type="common">Red rice</name>
    <dbReference type="NCBI Taxonomy" id="4537"/>
    <lineage>
        <taxon>Eukaryota</taxon>
        <taxon>Viridiplantae</taxon>
        <taxon>Streptophyta</taxon>
        <taxon>Embryophyta</taxon>
        <taxon>Tracheophyta</taxon>
        <taxon>Spermatophyta</taxon>
        <taxon>Magnoliopsida</taxon>
        <taxon>Liliopsida</taxon>
        <taxon>Poales</taxon>
        <taxon>Poaceae</taxon>
        <taxon>BOP clade</taxon>
        <taxon>Oryzoideae</taxon>
        <taxon>Oryzeae</taxon>
        <taxon>Oryzinae</taxon>
        <taxon>Oryza</taxon>
    </lineage>
</organism>
<dbReference type="InterPro" id="IPR027417">
    <property type="entry name" value="P-loop_NTPase"/>
</dbReference>
<feature type="compositionally biased region" description="Basic and acidic residues" evidence="17">
    <location>
        <begin position="1390"/>
        <end position="1406"/>
    </location>
</feature>
<evidence type="ECO:0000256" key="8">
    <source>
        <dbReference type="ARBA" id="ARBA00022801"/>
    </source>
</evidence>
<evidence type="ECO:0000256" key="1">
    <source>
        <dbReference type="ARBA" id="ARBA00001946"/>
    </source>
</evidence>
<evidence type="ECO:0000256" key="15">
    <source>
        <dbReference type="ARBA" id="ARBA00023766"/>
    </source>
</evidence>
<feature type="region of interest" description="Disordered" evidence="17">
    <location>
        <begin position="1861"/>
        <end position="1900"/>
    </location>
</feature>
<dbReference type="HOGENOM" id="CLU_223635_0_0_1"/>
<evidence type="ECO:0000259" key="18">
    <source>
        <dbReference type="PROSITE" id="PS51720"/>
    </source>
</evidence>
<protein>
    <recommendedName>
        <fullName evidence="18">AIG1-type G domain-containing protein</fullName>
    </recommendedName>
</protein>
<dbReference type="PANTHER" id="PTHR10903">
    <property type="entry name" value="GTPASE, IMAP FAMILY MEMBER-RELATED"/>
    <property type="match status" value="1"/>
</dbReference>
<evidence type="ECO:0000256" key="4">
    <source>
        <dbReference type="ARBA" id="ARBA00022640"/>
    </source>
</evidence>
<evidence type="ECO:0000256" key="5">
    <source>
        <dbReference type="ARBA" id="ARBA00022692"/>
    </source>
</evidence>
<keyword evidence="5" id="KW-0812">Transmembrane</keyword>
<keyword evidence="9" id="KW-1002">Plastid outer membrane</keyword>
<evidence type="ECO:0000256" key="13">
    <source>
        <dbReference type="ARBA" id="ARBA00023134"/>
    </source>
</evidence>
<dbReference type="PROSITE" id="PS51720">
    <property type="entry name" value="G_AIG1"/>
    <property type="match status" value="1"/>
</dbReference>
<feature type="region of interest" description="Disordered" evidence="17">
    <location>
        <begin position="2855"/>
        <end position="2888"/>
    </location>
</feature>
<dbReference type="InterPro" id="IPR045058">
    <property type="entry name" value="GIMA/IAN/Toc"/>
</dbReference>
<keyword evidence="2" id="KW-0813">Transport</keyword>
<dbReference type="Gene3D" id="3.40.50.300">
    <property type="entry name" value="P-loop containing nucleotide triphosphate hydrolases"/>
    <property type="match status" value="1"/>
</dbReference>
<feature type="domain" description="AIG1-type G" evidence="18">
    <location>
        <begin position="4146"/>
        <end position="4386"/>
    </location>
</feature>
<dbReference type="InterPro" id="IPR006703">
    <property type="entry name" value="G_AIG1"/>
</dbReference>
<accession>A0A0E0JIB2</accession>
<evidence type="ECO:0000256" key="10">
    <source>
        <dbReference type="ARBA" id="ARBA00022842"/>
    </source>
</evidence>
<dbReference type="Proteomes" id="UP000026962">
    <property type="component" value="Chromosome 1"/>
</dbReference>
<keyword evidence="6" id="KW-0479">Metal-binding</keyword>
<evidence type="ECO:0000256" key="11">
    <source>
        <dbReference type="ARBA" id="ARBA00022927"/>
    </source>
</evidence>
<feature type="region of interest" description="Disordered" evidence="17">
    <location>
        <begin position="3537"/>
        <end position="3564"/>
    </location>
</feature>
<sequence length="4516" mass="507133">MAQLLVTDVPVVDAIMDIENYAPNMVCVESEKAKYEELNVLSVLEAKITMLEEGKHTNDGEGNEFHQGKLEDSTGNSITVGSIEVSDPDLSSIQTIQCEESDKLKLMRAYVESDCMTIVEAKMQKEQSSPDDVEVEVVGLQDRSDLKLEVAVLGLEEQNITCSLVEKFQDKTNFVANEYHERGLDHVELVIPNNDMEHDAFYVVEPSVSLLDDESTNFVEDDKLACAQLESSLKNVSLETTETKKLSEEEKETGIGQVNELSENKVESLVQEEANKNEIELVEPDIKSNVDLKAIRVVKSEESDVMKLCKEDCNSDCLAMEEVDMIKAASRVNNNGVSVVILEGKDDNKNVLEDHGKIEDKSYIVPQKYFEPKKYSIEFEKLNDEAEEEEQKEILVLQDKSKMTQDEKDQNNFEKIDLNGGEDELHVKDKNLVTSEVAGNELKVMELVVVSDIESGSTEAILCVESDKVKLTRDDLESDCSAVHADKVQRDVSLGKNFEESSANLEVVDDDKNHIADWGMKEGNIISLQVETMEEKTNFMPEKFNEPKKVYIGCEKLNDEGEEQEENDKINTLKDEKDHNTFEHTFLIRGEVELLKKGENLETLEAEGSVLEVIDSVSVSYVDFRSIETLQCEASDRVKLTKDFSESDCMIVQANVHNERSTPTNSDVKEVDLQDDETVYIGELKVAKLENENETNTEEDDKMVLLEVESPTKNDDKTILVEVESPVQNVSLETLGTEENILSEDEKEMEVGHANESSEDVVGLLEKEDANKNELVEADSDTKSNADRQVIQILRSEHMDQAEFGTNDSKSDCLAMNADKLQRDVSLRKNVEESSESLDDANDEKNNMVDCGMKKGNTMSLEVETMEEKTNFMPEKYSVPGMDYTGFEKLNDEGDEEKNGKNNILKDEKDHNTFEHTDSIGGELELPEKDENLVTLEAEGKVLEVMDIVLMSDAELRIMDSPQCEDSDVIKSMGDYSESECVILEANVHNEPSTPTDVEVDAADLQDEAFYIGEPKLEDKNETNTKENDKMVVAEVESPVENVSMESTETEENFLLEDEKKMEVGHADESSENKVGFLVEEDANEIELEEANSDIKSNADKKAIQIIQLEHMDETELGIVEENEHAVMDSVLVRYDELSTIETLQCKERDGAKLTEDYLESGCVIVQVNVQDEPSTLTDVEVEEVDLQDESLYIGEPKAAKLEDKKETNTEENGKMVVVEVQSLVKNLSLKTKENITLEDEKKMEVGNVNKSIGNEVEFLVKEDANKTELVQSNSDIKNNVDQKATQNLQCVNMDEAEFVIYHFKSDCLPVHADKVQRDASLTKKIEESVASLEGANDEKKDMADCGMKDGNKLETIEEKTNFMPENSIVPRKDYIGFEKLNDEVDQEEEKDKNNTRKDEKAHNTFEHTDSIGGEVELLVKDENLVTVEAEGNVLEVMDTVSVTNVELCLMDPPQCEESDAVKSTGDYSESDCVILEVNVYNEASTTTDVDVEATDLQDETFYVRESSVAKFEDDNEPKIKENDKMDVVEVVSPVENVSLEPLENEENIMSKDEKEMEVGHVDESGEDVVRFLVKEDANKIELEEANSDIKSNSDEKIIQIIQCEHMNETELDIANESAHEVMDSVLLSDAELSSIETLQCQESDGAKLTGDYLESDCMILQVNVQDETSTPTDFEVEEIDLQEEMLYIGEPKAAKLEDEKETNTEENDKMAVVEVESPIKNLSLETRENITLEDEKEMELGNIDKSSGNVVEFLVKENDSKTELSQADSDRKKNTDQKVIQNLQFVNMDEAESVLDYSKSDCLAVHADMVQRDASLTKNIVESATSLEGADDEKNDIADCGMKEGNTMSLEVETMEEKTRFMPEKSSVPGKDYNGFEKLNDEGEEEEENDKNNKLSCEKDHNTFEHMDSIGGEMELLVKDEKVTLEEEGSVFGVMDAVSVSDVELRSMDGPQCEGSDAVKSMGDYSKSDGVILDANVHNEASTPKDVEVEVADLQNETFYIGESKAAKFEDDIELNTEENDKMDVVGVESPVENVSLESLETEENIMSNDEKEMEVGHVDESSENMVRFLVKEGVNKIELEEADTDIKSDADEKTIQIIQCEHMDEKELGIVEESALEVMDTVLVSDAELSSFETLQCQESDGAKSTGDYLESDCMNVQVNVQDETSTPIDVKVEEVDLQDDTLYIGVPKAAKLEDEKETNTEENDKMVVPKVESPVKNLSLETRENITLEDENEMELVNIDKSSGNVGEFLVKENDNKTELSQADSDIKNNADQKTIQNLQCINMDEAEFVIDDSKSDCLAVHADMVQRDASLTKNIEESAASLEGADDERNDMADCGMKEVTTISFEVETMEEKISFMPEKYSVSGKVYNGFEKLNDKGEEEEATDTNNTLIGEKDHNTFQHIDSIEGEVELLLKDENLVTLEEEGSVLEVMDTVSVCDVELRSIYGRQCEGSDAVKSTGDYSRSDYVILDANVHIEVSTPKDVEVEATDLQDETLYIGQPKVAKFEDDNEPNIVENYKMDVEVESPGKNVCLESTKTTENITTEDEEEIQLGYIVESSGSNIGFLEKEDTNKTEFEEADSDVKGNDDKNPIKILQWEHMVEAELSIDVGSTHEVMDLVLASNAELSSIETLQCEESDETKSMGNYLENDCVIVQANVQDESSTPTDVEVVEVDPHDEMIYIGEPKVAKLEDEKESSTKENDKMVVVEVKSPVKHLNLEFSENITLEDEKDMEVGNVDKSSGNEVEFLVKKDANRSKLAQANSVIKNNADQKDFVNVDSKSDCLAMHLDKVQRDASLTKNIEESGASLDGVDDEKNDMADCGMKEGNTMSLLVETVEEKTHFMHAKSSVPEKDYAGFETSNDEGEDQEKNNKINPLKDEKDKNTLEHRNSIRGEVEWLVKDENLVTLEAGGSVPDVMDAVSVRDDKLRSIETLKCEEIDGVKLTSDYLESDCMQVEATMHKEASTLADVEVDTVDLQHDKFYVRESIATKLEDRNETNIDENYKMVFIEEIPVENVSLKTIETGENVMSEYEEKNQVGHVEPSGNEARFLEREDANQIEFNKAESDIKSNVDQKDIQILHYEHVDEKTNFMSEKSSELEKNYTRFKKLNDEVEEEEKNNKSNIIKEKEDRFTFEHIEGSAHEVMESVSVSHVDLSSIGTLQCEQSDGVKLTGDYLESGCMIVETNVHNELSTPKDVEVEAVDQQDETFYIGEPEAAKLKDHNENKTEEEDNIVLSEVGPPVKNDDKTVLTEVESSMKNVSLETLKTKENMMSKDQKEKNTSEHTDLIHAEVELLVIEAEGSALDVIESVPVSDVELKSTEILQCEDSDGVKSIGDYPKSDCLVVKANVHIEPSIPSDVDVDAVDLQDDTFYVAEPRYAKLIGENKSKTTEDDMMVLAKVESLVKNVSLETLETEKCILSEDEEEMEVELRGKEIGFLVKEEVNKIELEEADSDVRSNAEQKANRILECKHMDEAKFGIEDLNSDCLIMHEDKLQRDASLGMNLEGSVVSLERIDDDKNDKADWGMKEGNTISLQVETKKLKDEAEEQEEDGKRNTLEDHKEKNTFEYTDSIGGEVNLLMMDENLVILEAERSVLEAVESISVSETEIISIETLEYEQSDGVKLVRDCSESDWLIIETNVHNGPSTPMDVEVEAVDLEDEMLHIGEPRVAKSKDDNETIIEQDDKLVLVDVESSVKNVTLETLETETNIILEDEEEMEIGHVVDSCENEVVFLVKEGANKIEFEEAIQIVQHVEEKTNFVPEKSSVPENIFIEFEKLNDEVEEHVENEKKNILKIKKDRNTFEHTNKIGGEIELLVKDENLLTMEDERNELEGTESVVVSDPELNSIETIQSKESDGVKLIRNYLESDCMIVEANVHKESSTPRDVEVEAIDLQDDTFYIREPTTTKLEDENENNTENISVVMPNKLQKDMKLTLGKKVVSEISQKPINKDVMLSSEQAVGGDKKIELDANIKENIVSNDIEMVTRNCEICDNCADTMEEYTNGSSHNSPTHVMDSSNTLIYIIKKPITGDEEGVDSSILVIDLQPVASGSHGGNMPPKHFRNSEFISSSHTCISCYSDSKVEYNFTDMTVTKKDKKLDQKLQLIREKFLNLLSRMGANTMDFNIDHHQHKASQQDHENQEDLSFSCNILVLGKIGVGKSTVINSIMGEEKNKIDAFDGATTDVRLVSTVVDGIKVKIIDTPGLRTNVMEQGWNKKILSTVNSYIKKCPPDIILYVDRLDSWSNHFDDIPLLKTITTTLGTSIWINTIVTFTHADSIPPDNSNSDPMTYETFIAQRSHIVQKSIQQATGDMCLINAFSFVENYPYCQRNCQGKKVLPTVQNWRKYLLILCYSTKPLMKAQFNKLMKDKKNDACAYQVNLIQGIQFNDGTQAHCLAYNIRNAWKKLAYCLWGETTTKDTKHKTVGGLSVLFLGDTMLTGVKIEDCISVGESLALLSQYLLRRHSKLALHIGLNTLSTGEINLKMSTSKMVQIALLGLLPLATSMYKSFVHSVEHN</sequence>
<feature type="region of interest" description="Disordered" evidence="17">
    <location>
        <begin position="828"/>
        <end position="854"/>
    </location>
</feature>
<dbReference type="GO" id="GO:0015031">
    <property type="term" value="P:protein transport"/>
    <property type="evidence" value="ECO:0007669"/>
    <property type="project" value="UniProtKB-KW"/>
</dbReference>
<comment type="cofactor">
    <cofactor evidence="1">
        <name>Mg(2+)</name>
        <dbReference type="ChEBI" id="CHEBI:18420"/>
    </cofactor>
</comment>
<feature type="compositionally biased region" description="Basic and acidic residues" evidence="17">
    <location>
        <begin position="1891"/>
        <end position="1900"/>
    </location>
</feature>
<dbReference type="Gramene" id="OPUNC01G14740.1">
    <property type="protein sequence ID" value="OPUNC01G14740.1"/>
    <property type="gene ID" value="OPUNC01G14740"/>
</dbReference>
<keyword evidence="14" id="KW-0472">Membrane</keyword>
<keyword evidence="7" id="KW-0547">Nucleotide-binding</keyword>
<evidence type="ECO:0000313" key="20">
    <source>
        <dbReference type="Proteomes" id="UP000026962"/>
    </source>
</evidence>
<dbReference type="InterPro" id="IPR024283">
    <property type="entry name" value="TOC159_MAD"/>
</dbReference>
<dbReference type="GO" id="GO:0005525">
    <property type="term" value="F:GTP binding"/>
    <property type="evidence" value="ECO:0007669"/>
    <property type="project" value="UniProtKB-KW"/>
</dbReference>
<dbReference type="PANTHER" id="PTHR10903:SF135">
    <property type="entry name" value="TRANSLOCASE OF CHLOROPLAST 120, CHLOROPLASTIC-RELATED"/>
    <property type="match status" value="1"/>
</dbReference>
<evidence type="ECO:0000256" key="2">
    <source>
        <dbReference type="ARBA" id="ARBA00022448"/>
    </source>
</evidence>
<feature type="region of interest" description="Disordered" evidence="17">
    <location>
        <begin position="55"/>
        <end position="76"/>
    </location>
</feature>
<dbReference type="Pfam" id="PF04548">
    <property type="entry name" value="AIG1"/>
    <property type="match status" value="1"/>
</dbReference>
<dbReference type="FunFam" id="3.40.50.300:FF:000413">
    <property type="entry name" value="Translocase of chloroplast 120, chloroplastic"/>
    <property type="match status" value="1"/>
</dbReference>
<dbReference type="SUPFAM" id="SSF52540">
    <property type="entry name" value="P-loop containing nucleoside triphosphate hydrolases"/>
    <property type="match status" value="1"/>
</dbReference>
<keyword evidence="3" id="KW-0150">Chloroplast</keyword>
<dbReference type="STRING" id="4537.A0A0E0JIB2"/>
<keyword evidence="4" id="KW-0934">Plastid</keyword>
<dbReference type="OMA" id="SWGWGIQ"/>
<evidence type="ECO:0000256" key="16">
    <source>
        <dbReference type="ARBA" id="ARBA00023775"/>
    </source>
</evidence>
<keyword evidence="11" id="KW-0653">Protein transport</keyword>
<evidence type="ECO:0000313" key="19">
    <source>
        <dbReference type="EnsemblPlants" id="OPUNC01G14740.1"/>
    </source>
</evidence>
<evidence type="ECO:0000256" key="7">
    <source>
        <dbReference type="ARBA" id="ARBA00022741"/>
    </source>
</evidence>
<comment type="similarity">
    <text evidence="16">Belongs to the TRAFAC class TrmE-Era-EngA-EngB-Septin-like GTPase superfamily. AIG1/Toc34/Toc159-like paraseptin GTPase family. TOC159 subfamily.</text>
</comment>
<evidence type="ECO:0000256" key="12">
    <source>
        <dbReference type="ARBA" id="ARBA00022989"/>
    </source>
</evidence>
<feature type="compositionally biased region" description="Basic and acidic residues" evidence="17">
    <location>
        <begin position="55"/>
        <end position="72"/>
    </location>
</feature>
<keyword evidence="20" id="KW-1185">Reference proteome</keyword>
<keyword evidence="13" id="KW-0342">GTP-binding</keyword>
<evidence type="ECO:0000256" key="6">
    <source>
        <dbReference type="ARBA" id="ARBA00022723"/>
    </source>
</evidence>
<proteinExistence type="inferred from homology"/>
<reference evidence="19" key="2">
    <citation type="submission" date="2018-05" db="EMBL/GenBank/DDBJ databases">
        <title>OpunRS2 (Oryza punctata Reference Sequence Version 2).</title>
        <authorList>
            <person name="Zhang J."/>
            <person name="Kudrna D."/>
            <person name="Lee S."/>
            <person name="Talag J."/>
            <person name="Welchert J."/>
            <person name="Wing R.A."/>
        </authorList>
    </citation>
    <scope>NUCLEOTIDE SEQUENCE [LARGE SCALE GENOMIC DNA]</scope>
</reference>
<evidence type="ECO:0000256" key="9">
    <source>
        <dbReference type="ARBA" id="ARBA00022805"/>
    </source>
</evidence>
<dbReference type="EnsemblPlants" id="OPUNC01G14740.1">
    <property type="protein sequence ID" value="OPUNC01G14740.1"/>
    <property type="gene ID" value="OPUNC01G14740"/>
</dbReference>
<name>A0A0E0JIB2_ORYPU</name>
<evidence type="ECO:0000256" key="3">
    <source>
        <dbReference type="ARBA" id="ARBA00022528"/>
    </source>
</evidence>
<dbReference type="GO" id="GO:0016787">
    <property type="term" value="F:hydrolase activity"/>
    <property type="evidence" value="ECO:0007669"/>
    <property type="project" value="UniProtKB-KW"/>
</dbReference>
<dbReference type="eggNOG" id="ENOG502QR60">
    <property type="taxonomic scope" value="Eukaryota"/>
</dbReference>
<comment type="subcellular location">
    <subcellularLocation>
        <location evidence="15">Plastid</location>
        <location evidence="15">Chloroplast outer membrane</location>
        <topology evidence="15">Single-pass membrane protein</topology>
    </subcellularLocation>
</comment>
<feature type="region of interest" description="Disordered" evidence="17">
    <location>
        <begin position="1382"/>
        <end position="1406"/>
    </location>
</feature>
<dbReference type="CDD" id="cd01853">
    <property type="entry name" value="Toc34_like"/>
    <property type="match status" value="1"/>
</dbReference>
<reference evidence="19" key="1">
    <citation type="submission" date="2015-04" db="UniProtKB">
        <authorList>
            <consortium name="EnsemblPlants"/>
        </authorList>
    </citation>
    <scope>IDENTIFICATION</scope>
</reference>
<feature type="compositionally biased region" description="Basic and acidic residues" evidence="17">
    <location>
        <begin position="2870"/>
        <end position="2888"/>
    </location>
</feature>
<feature type="compositionally biased region" description="Basic and acidic residues" evidence="17">
    <location>
        <begin position="3553"/>
        <end position="3564"/>
    </location>
</feature>
<evidence type="ECO:0000256" key="14">
    <source>
        <dbReference type="ARBA" id="ARBA00023136"/>
    </source>
</evidence>
<keyword evidence="10" id="KW-0460">Magnesium</keyword>
<dbReference type="GO" id="GO:0009707">
    <property type="term" value="C:chloroplast outer membrane"/>
    <property type="evidence" value="ECO:0007669"/>
    <property type="project" value="UniProtKB-SubCell"/>
</dbReference>
<feature type="compositionally biased region" description="Acidic residues" evidence="17">
    <location>
        <begin position="833"/>
        <end position="842"/>
    </location>
</feature>
<evidence type="ECO:0000256" key="17">
    <source>
        <dbReference type="SAM" id="MobiDB-lite"/>
    </source>
</evidence>